<dbReference type="Proteomes" id="UP000283841">
    <property type="component" value="Unassembled WGS sequence"/>
</dbReference>
<dbReference type="GO" id="GO:0005886">
    <property type="term" value="C:plasma membrane"/>
    <property type="evidence" value="ECO:0007669"/>
    <property type="project" value="TreeGrafter"/>
</dbReference>
<feature type="transmembrane region" description="Helical" evidence="7">
    <location>
        <begin position="373"/>
        <end position="393"/>
    </location>
</feature>
<comment type="subcellular location">
    <subcellularLocation>
        <location evidence="1">Membrane</location>
        <topology evidence="1">Multi-pass membrane protein</topology>
    </subcellularLocation>
</comment>
<keyword evidence="3 7" id="KW-0812">Transmembrane</keyword>
<name>A0A443HZA7_BYSSP</name>
<dbReference type="Gene3D" id="1.20.1250.20">
    <property type="entry name" value="MFS general substrate transporter like domains"/>
    <property type="match status" value="2"/>
</dbReference>
<proteinExistence type="inferred from homology"/>
<feature type="transmembrane region" description="Helical" evidence="7">
    <location>
        <begin position="228"/>
        <end position="249"/>
    </location>
</feature>
<evidence type="ECO:0000259" key="8">
    <source>
        <dbReference type="PROSITE" id="PS50850"/>
    </source>
</evidence>
<gene>
    <name evidence="9" type="ORF">C8Q69DRAFT_462669</name>
</gene>
<keyword evidence="5 7" id="KW-0472">Membrane</keyword>
<feature type="transmembrane region" description="Helical" evidence="7">
    <location>
        <begin position="140"/>
        <end position="159"/>
    </location>
</feature>
<protein>
    <submittedName>
        <fullName evidence="9">DNA repair protein RAD50</fullName>
    </submittedName>
</protein>
<feature type="transmembrane region" description="Helical" evidence="7">
    <location>
        <begin position="197"/>
        <end position="216"/>
    </location>
</feature>
<feature type="transmembrane region" description="Helical" evidence="7">
    <location>
        <begin position="110"/>
        <end position="128"/>
    </location>
</feature>
<dbReference type="FunFam" id="1.20.1250.20:FF:000196">
    <property type="entry name" value="MFS toxin efflux pump (AflT)"/>
    <property type="match status" value="1"/>
</dbReference>
<feature type="transmembrane region" description="Helical" evidence="7">
    <location>
        <begin position="165"/>
        <end position="190"/>
    </location>
</feature>
<organism evidence="9 10">
    <name type="scientific">Byssochlamys spectabilis</name>
    <name type="common">Paecilomyces variotii</name>
    <dbReference type="NCBI Taxonomy" id="264951"/>
    <lineage>
        <taxon>Eukaryota</taxon>
        <taxon>Fungi</taxon>
        <taxon>Dikarya</taxon>
        <taxon>Ascomycota</taxon>
        <taxon>Pezizomycotina</taxon>
        <taxon>Eurotiomycetes</taxon>
        <taxon>Eurotiomycetidae</taxon>
        <taxon>Eurotiales</taxon>
        <taxon>Thermoascaceae</taxon>
        <taxon>Paecilomyces</taxon>
    </lineage>
</organism>
<feature type="transmembrane region" description="Helical" evidence="7">
    <location>
        <begin position="465"/>
        <end position="486"/>
    </location>
</feature>
<evidence type="ECO:0000313" key="10">
    <source>
        <dbReference type="Proteomes" id="UP000283841"/>
    </source>
</evidence>
<dbReference type="CDD" id="cd17502">
    <property type="entry name" value="MFS_Azr1_MDR_like"/>
    <property type="match status" value="1"/>
</dbReference>
<feature type="transmembrane region" description="Helical" evidence="7">
    <location>
        <begin position="400"/>
        <end position="422"/>
    </location>
</feature>
<evidence type="ECO:0000256" key="3">
    <source>
        <dbReference type="ARBA" id="ARBA00022692"/>
    </source>
</evidence>
<feature type="transmembrane region" description="Helical" evidence="7">
    <location>
        <begin position="543"/>
        <end position="562"/>
    </location>
</feature>
<dbReference type="PROSITE" id="PS50850">
    <property type="entry name" value="MFS"/>
    <property type="match status" value="1"/>
</dbReference>
<comment type="caution">
    <text evidence="9">The sequence shown here is derived from an EMBL/GenBank/DDBJ whole genome shotgun (WGS) entry which is preliminary data.</text>
</comment>
<feature type="compositionally biased region" description="Polar residues" evidence="6">
    <location>
        <begin position="1"/>
        <end position="13"/>
    </location>
</feature>
<dbReference type="InterPro" id="IPR020846">
    <property type="entry name" value="MFS_dom"/>
</dbReference>
<evidence type="ECO:0000256" key="1">
    <source>
        <dbReference type="ARBA" id="ARBA00004141"/>
    </source>
</evidence>
<keyword evidence="4 7" id="KW-1133">Transmembrane helix</keyword>
<feature type="transmembrane region" description="Helical" evidence="7">
    <location>
        <begin position="72"/>
        <end position="98"/>
    </location>
</feature>
<dbReference type="InterPro" id="IPR011701">
    <property type="entry name" value="MFS"/>
</dbReference>
<dbReference type="SUPFAM" id="SSF103473">
    <property type="entry name" value="MFS general substrate transporter"/>
    <property type="match status" value="1"/>
</dbReference>
<evidence type="ECO:0000313" key="9">
    <source>
        <dbReference type="EMBL" id="RWQ97182.1"/>
    </source>
</evidence>
<comment type="similarity">
    <text evidence="2">Belongs to the major facilitator superfamily. TCR/Tet family.</text>
</comment>
<feature type="domain" description="Major facilitator superfamily (MFS) profile" evidence="8">
    <location>
        <begin position="75"/>
        <end position="565"/>
    </location>
</feature>
<feature type="transmembrane region" description="Helical" evidence="7">
    <location>
        <begin position="434"/>
        <end position="453"/>
    </location>
</feature>
<dbReference type="Pfam" id="PF07690">
    <property type="entry name" value="MFS_1"/>
    <property type="match status" value="1"/>
</dbReference>
<dbReference type="PANTHER" id="PTHR23501:SF193">
    <property type="entry name" value="MULTIDRUG TRANSPORTER, PUTATIVE (AFU_ORTHOLOGUE AFUA_8G00940)-RELATED"/>
    <property type="match status" value="1"/>
</dbReference>
<evidence type="ECO:0000256" key="2">
    <source>
        <dbReference type="ARBA" id="ARBA00007520"/>
    </source>
</evidence>
<evidence type="ECO:0000256" key="5">
    <source>
        <dbReference type="ARBA" id="ARBA00023136"/>
    </source>
</evidence>
<dbReference type="GO" id="GO:0022857">
    <property type="term" value="F:transmembrane transporter activity"/>
    <property type="evidence" value="ECO:0007669"/>
    <property type="project" value="InterPro"/>
</dbReference>
<dbReference type="PRINTS" id="PR01036">
    <property type="entry name" value="TCRTETB"/>
</dbReference>
<evidence type="ECO:0000256" key="7">
    <source>
        <dbReference type="SAM" id="Phobius"/>
    </source>
</evidence>
<dbReference type="VEuPathDB" id="FungiDB:C8Q69DRAFT_462669"/>
<feature type="transmembrane region" description="Helical" evidence="7">
    <location>
        <begin position="270"/>
        <end position="291"/>
    </location>
</feature>
<dbReference type="GeneID" id="39599607"/>
<dbReference type="InterPro" id="IPR036259">
    <property type="entry name" value="MFS_trans_sf"/>
</dbReference>
<dbReference type="AlphaFoldDB" id="A0A443HZA7"/>
<feature type="region of interest" description="Disordered" evidence="6">
    <location>
        <begin position="1"/>
        <end position="50"/>
    </location>
</feature>
<dbReference type="EMBL" id="RCNU01000003">
    <property type="protein sequence ID" value="RWQ97182.1"/>
    <property type="molecule type" value="Genomic_DNA"/>
</dbReference>
<evidence type="ECO:0000256" key="6">
    <source>
        <dbReference type="SAM" id="MobiDB-lite"/>
    </source>
</evidence>
<sequence length="579" mass="61488">MFITNMSHSTPSSVLPDASGGSLGDEQCLSSKSKSTKSKSPDGPNTVSHARSVDIQRDVPSVDHTRLTGIKLYILFAAVLFSTFLMALNGSIVSTAIPQITSHFKSLDDIGWYGSAYLVSTCCLQPLAGKFYTHFPIKQTYITFSVIFFIGSVICGSATSSKMLIAGRAIQGIGGAGLLNGAFTTIAAAAPKDKKPMLVGAGMGISTLGSVVGPLIGGAFTQHVSWRWCFYINLPPGGLAILILSTLSIPEQMEKRPVWINLKNIVTEELDLIGFALFAPACVMFLLAMIWGGTTYPWRSSTIIGLFCGAFATLLVCVAWVMYRGDKAMIPPNIARKRLVIFGCFTSCFQMGAVLLLSYYLPIWFQVVKNASPTMSGVMILPTAIAQILGAVLAGKFVELIGYCTAWALFGCTLSSIGAGLMTTFLPSTGAGPWIGYQILMGTGRGSVLQMPITAIQNLLPAQDVAIASSQVFFFQYLGGAIFLAVGETIFTNGLRSSLQTYAPNVDAQTIINAGASGVRSTAPPADLAAVLLAYNHALVHTFYLALGGSAASFLTGFGMGWQRIPRKAAKKKDEKVSA</sequence>
<dbReference type="RefSeq" id="XP_028486827.1">
    <property type="nucleotide sequence ID" value="XM_028630330.1"/>
</dbReference>
<accession>A0A443HZA7</accession>
<feature type="transmembrane region" description="Helical" evidence="7">
    <location>
        <begin position="303"/>
        <end position="323"/>
    </location>
</feature>
<dbReference type="PANTHER" id="PTHR23501">
    <property type="entry name" value="MAJOR FACILITATOR SUPERFAMILY"/>
    <property type="match status" value="1"/>
</dbReference>
<evidence type="ECO:0000256" key="4">
    <source>
        <dbReference type="ARBA" id="ARBA00022989"/>
    </source>
</evidence>
<feature type="transmembrane region" description="Helical" evidence="7">
    <location>
        <begin position="339"/>
        <end position="361"/>
    </location>
</feature>
<reference evidence="9 10" key="1">
    <citation type="journal article" date="2018" name="Front. Microbiol.">
        <title>Genomic and genetic insights into a cosmopolitan fungus, Paecilomyces variotii (Eurotiales).</title>
        <authorList>
            <person name="Urquhart A.S."/>
            <person name="Mondo S.J."/>
            <person name="Makela M.R."/>
            <person name="Hane J.K."/>
            <person name="Wiebenga A."/>
            <person name="He G."/>
            <person name="Mihaltcheva S."/>
            <person name="Pangilinan J."/>
            <person name="Lipzen A."/>
            <person name="Barry K."/>
            <person name="de Vries R.P."/>
            <person name="Grigoriev I.V."/>
            <person name="Idnurm A."/>
        </authorList>
    </citation>
    <scope>NUCLEOTIDE SEQUENCE [LARGE SCALE GENOMIC DNA]</scope>
    <source>
        <strain evidence="9 10">CBS 101075</strain>
    </source>
</reference>
<keyword evidence="10" id="KW-1185">Reference proteome</keyword>